<evidence type="ECO:0000256" key="1">
    <source>
        <dbReference type="SAM" id="MobiDB-lite"/>
    </source>
</evidence>
<proteinExistence type="predicted"/>
<evidence type="ECO:0000313" key="4">
    <source>
        <dbReference type="Proteomes" id="UP000198688"/>
    </source>
</evidence>
<feature type="region of interest" description="Disordered" evidence="1">
    <location>
        <begin position="26"/>
        <end position="48"/>
    </location>
</feature>
<organism evidence="3 4">
    <name type="scientific">Actinoplanes derwentensis</name>
    <dbReference type="NCBI Taxonomy" id="113562"/>
    <lineage>
        <taxon>Bacteria</taxon>
        <taxon>Bacillati</taxon>
        <taxon>Actinomycetota</taxon>
        <taxon>Actinomycetes</taxon>
        <taxon>Micromonosporales</taxon>
        <taxon>Micromonosporaceae</taxon>
        <taxon>Actinoplanes</taxon>
    </lineage>
</organism>
<protein>
    <submittedName>
        <fullName evidence="3">Uncharacterized protein</fullName>
    </submittedName>
</protein>
<evidence type="ECO:0000313" key="3">
    <source>
        <dbReference type="EMBL" id="SDT41195.1"/>
    </source>
</evidence>
<name>A0A1H2A5F1_9ACTN</name>
<dbReference type="STRING" id="113562.SAMN04489716_3673"/>
<dbReference type="EMBL" id="LT629758">
    <property type="protein sequence ID" value="SDT41195.1"/>
    <property type="molecule type" value="Genomic_DNA"/>
</dbReference>
<reference evidence="3 4" key="1">
    <citation type="submission" date="2016-10" db="EMBL/GenBank/DDBJ databases">
        <authorList>
            <person name="de Groot N.N."/>
        </authorList>
    </citation>
    <scope>NUCLEOTIDE SEQUENCE [LARGE SCALE GENOMIC DNA]</scope>
    <source>
        <strain evidence="3 4">DSM 43941</strain>
    </source>
</reference>
<dbReference type="OrthoDB" id="3298876at2"/>
<feature type="compositionally biased region" description="Low complexity" evidence="1">
    <location>
        <begin position="26"/>
        <end position="38"/>
    </location>
</feature>
<sequence>MNKVVRAIVMSGVAVAAGVTMAAGPASAAPSSSAAPSVGEKRVATQQKAFPRRDRVVGVYRSLRTCDRIGKVGQWKRQWNRYSCVRVNRGYGSDWALRVSSYGGYPGGGYGGHHPGGGYGGHHSGGGYGGHPGGGYGYKGTR</sequence>
<evidence type="ECO:0000256" key="2">
    <source>
        <dbReference type="SAM" id="SignalP"/>
    </source>
</evidence>
<keyword evidence="4" id="KW-1185">Reference proteome</keyword>
<feature type="signal peptide" evidence="2">
    <location>
        <begin position="1"/>
        <end position="22"/>
    </location>
</feature>
<dbReference type="Proteomes" id="UP000198688">
    <property type="component" value="Chromosome I"/>
</dbReference>
<feature type="chain" id="PRO_5039588390" evidence="2">
    <location>
        <begin position="23"/>
        <end position="142"/>
    </location>
</feature>
<dbReference type="RefSeq" id="WP_157751664.1">
    <property type="nucleotide sequence ID" value="NZ_BOMJ01000118.1"/>
</dbReference>
<keyword evidence="2" id="KW-0732">Signal</keyword>
<dbReference type="AlphaFoldDB" id="A0A1H2A5F1"/>
<gene>
    <name evidence="3" type="ORF">SAMN04489716_3673</name>
</gene>
<accession>A0A1H2A5F1</accession>